<evidence type="ECO:0000313" key="11">
    <source>
        <dbReference type="EMBL" id="EAT11732.1"/>
    </source>
</evidence>
<keyword evidence="6" id="KW-0547">Nucleotide-binding</keyword>
<keyword evidence="9" id="KW-1133">Transmembrane helix</keyword>
<dbReference type="Gene3D" id="1.10.287.130">
    <property type="match status" value="1"/>
</dbReference>
<dbReference type="PANTHER" id="PTHR44936">
    <property type="entry name" value="SENSOR PROTEIN CREC"/>
    <property type="match status" value="1"/>
</dbReference>
<dbReference type="RefSeq" id="WP_007016502.1">
    <property type="nucleotide sequence ID" value="NZ_AAQH01000014.1"/>
</dbReference>
<evidence type="ECO:0000256" key="4">
    <source>
        <dbReference type="ARBA" id="ARBA00022475"/>
    </source>
</evidence>
<dbReference type="InterPro" id="IPR036890">
    <property type="entry name" value="HATPase_C_sf"/>
</dbReference>
<dbReference type="InterPro" id="IPR003594">
    <property type="entry name" value="HATPase_dom"/>
</dbReference>
<evidence type="ECO:0000259" key="10">
    <source>
        <dbReference type="PROSITE" id="PS50109"/>
    </source>
</evidence>
<comment type="catalytic activity">
    <reaction evidence="1">
        <text>ATP + protein L-histidine = ADP + protein N-phospho-L-histidine.</text>
        <dbReference type="EC" id="2.7.13.3"/>
    </reaction>
</comment>
<dbReference type="InterPro" id="IPR005467">
    <property type="entry name" value="His_kinase_dom"/>
</dbReference>
<dbReference type="EMBL" id="AAQH01000014">
    <property type="protein sequence ID" value="EAT11732.1"/>
    <property type="molecule type" value="Genomic_DNA"/>
</dbReference>
<keyword evidence="4" id="KW-1003">Cell membrane</keyword>
<dbReference type="SUPFAM" id="SSF55874">
    <property type="entry name" value="ATPase domain of HSP90 chaperone/DNA topoisomerase II/histidine kinase"/>
    <property type="match status" value="1"/>
</dbReference>
<dbReference type="HOGENOM" id="CLU_046130_1_1_6"/>
<protein>
    <recommendedName>
        <fullName evidence="3">histidine kinase</fullName>
        <ecNumber evidence="3">2.7.13.3</ecNumber>
    </recommendedName>
</protein>
<evidence type="ECO:0000256" key="3">
    <source>
        <dbReference type="ARBA" id="ARBA00012438"/>
    </source>
</evidence>
<evidence type="ECO:0000256" key="7">
    <source>
        <dbReference type="ARBA" id="ARBA00022777"/>
    </source>
</evidence>
<dbReference type="PROSITE" id="PS50109">
    <property type="entry name" value="HIS_KIN"/>
    <property type="match status" value="1"/>
</dbReference>
<dbReference type="SUPFAM" id="SSF47384">
    <property type="entry name" value="Homodimeric domain of signal transducing histidine kinase"/>
    <property type="match status" value="1"/>
</dbReference>
<comment type="subcellular location">
    <subcellularLocation>
        <location evidence="2">Cell membrane</location>
        <topology evidence="2">Multi-pass membrane protein</topology>
    </subcellularLocation>
</comment>
<reference evidence="11 12" key="1">
    <citation type="submission" date="2006-03" db="EMBL/GenBank/DDBJ databases">
        <authorList>
            <person name="Pinhassi J."/>
            <person name="Pedros-Alio C."/>
            <person name="Ferriera S."/>
            <person name="Johnson J."/>
            <person name="Kravitz S."/>
            <person name="Halpern A."/>
            <person name="Remington K."/>
            <person name="Beeson K."/>
            <person name="Tran B."/>
            <person name="Rogers Y.-H."/>
            <person name="Friedman R."/>
            <person name="Venter J.C."/>
        </authorList>
    </citation>
    <scope>NUCLEOTIDE SEQUENCE [LARGE SCALE GENOMIC DNA]</scope>
    <source>
        <strain evidence="11 12">RED65</strain>
    </source>
</reference>
<dbReference type="AlphaFoldDB" id="Q1N0D2"/>
<keyword evidence="9" id="KW-0812">Transmembrane</keyword>
<keyword evidence="12" id="KW-1185">Reference proteome</keyword>
<evidence type="ECO:0000313" key="12">
    <source>
        <dbReference type="Proteomes" id="UP000004263"/>
    </source>
</evidence>
<dbReference type="Pfam" id="PF02518">
    <property type="entry name" value="HATPase_c"/>
    <property type="match status" value="1"/>
</dbReference>
<evidence type="ECO:0000256" key="8">
    <source>
        <dbReference type="ARBA" id="ARBA00022840"/>
    </source>
</evidence>
<keyword evidence="8" id="KW-0067">ATP-binding</keyword>
<keyword evidence="9" id="KW-0472">Membrane</keyword>
<feature type="transmembrane region" description="Helical" evidence="9">
    <location>
        <begin position="121"/>
        <end position="139"/>
    </location>
</feature>
<dbReference type="EC" id="2.7.13.3" evidence="3"/>
<dbReference type="InterPro" id="IPR050980">
    <property type="entry name" value="2C_sensor_his_kinase"/>
</dbReference>
<feature type="transmembrane region" description="Helical" evidence="9">
    <location>
        <begin position="71"/>
        <end position="92"/>
    </location>
</feature>
<proteinExistence type="predicted"/>
<keyword evidence="7" id="KW-0418">Kinase</keyword>
<feature type="domain" description="Histidine kinase" evidence="10">
    <location>
        <begin position="209"/>
        <end position="413"/>
    </location>
</feature>
<evidence type="ECO:0000256" key="1">
    <source>
        <dbReference type="ARBA" id="ARBA00000085"/>
    </source>
</evidence>
<dbReference type="Pfam" id="PF00512">
    <property type="entry name" value="HisKA"/>
    <property type="match status" value="1"/>
</dbReference>
<dbReference type="STRING" id="207949.RED65_06277"/>
<dbReference type="GO" id="GO:0000155">
    <property type="term" value="F:phosphorelay sensor kinase activity"/>
    <property type="evidence" value="ECO:0007669"/>
    <property type="project" value="InterPro"/>
</dbReference>
<dbReference type="CDD" id="cd00082">
    <property type="entry name" value="HisKA"/>
    <property type="match status" value="1"/>
</dbReference>
<accession>Q1N0D2</accession>
<name>Q1N0D2_9GAMM</name>
<evidence type="ECO:0000256" key="2">
    <source>
        <dbReference type="ARBA" id="ARBA00004651"/>
    </source>
</evidence>
<dbReference type="InterPro" id="IPR036097">
    <property type="entry name" value="HisK_dim/P_sf"/>
</dbReference>
<comment type="caution">
    <text evidence="11">The sequence shown here is derived from an EMBL/GenBank/DDBJ whole genome shotgun (WGS) entry which is preliminary data.</text>
</comment>
<evidence type="ECO:0000256" key="9">
    <source>
        <dbReference type="SAM" id="Phobius"/>
    </source>
</evidence>
<dbReference type="Gene3D" id="3.30.565.10">
    <property type="entry name" value="Histidine kinase-like ATPase, C-terminal domain"/>
    <property type="match status" value="1"/>
</dbReference>
<evidence type="ECO:0000256" key="5">
    <source>
        <dbReference type="ARBA" id="ARBA00022679"/>
    </source>
</evidence>
<feature type="transmembrane region" description="Helical" evidence="9">
    <location>
        <begin position="12"/>
        <end position="29"/>
    </location>
</feature>
<organism evidence="11 12">
    <name type="scientific">Bermanella marisrubri</name>
    <dbReference type="NCBI Taxonomy" id="207949"/>
    <lineage>
        <taxon>Bacteria</taxon>
        <taxon>Pseudomonadati</taxon>
        <taxon>Pseudomonadota</taxon>
        <taxon>Gammaproteobacteria</taxon>
        <taxon>Oceanospirillales</taxon>
        <taxon>Oceanospirillaceae</taxon>
        <taxon>Bermanella</taxon>
    </lineage>
</organism>
<dbReference type="Proteomes" id="UP000004263">
    <property type="component" value="Unassembled WGS sequence"/>
</dbReference>
<feature type="transmembrane region" description="Helical" evidence="9">
    <location>
        <begin position="41"/>
        <end position="59"/>
    </location>
</feature>
<dbReference type="GO" id="GO:0005524">
    <property type="term" value="F:ATP binding"/>
    <property type="evidence" value="ECO:0007669"/>
    <property type="project" value="UniProtKB-KW"/>
</dbReference>
<keyword evidence="5" id="KW-0808">Transferase</keyword>
<evidence type="ECO:0000256" key="6">
    <source>
        <dbReference type="ARBA" id="ARBA00022741"/>
    </source>
</evidence>
<dbReference type="InterPro" id="IPR003661">
    <property type="entry name" value="HisK_dim/P_dom"/>
</dbReference>
<feature type="transmembrane region" description="Helical" evidence="9">
    <location>
        <begin position="98"/>
        <end position="116"/>
    </location>
</feature>
<dbReference type="OrthoDB" id="9785252at2"/>
<dbReference type="PANTHER" id="PTHR44936:SF10">
    <property type="entry name" value="SENSOR PROTEIN RSTB"/>
    <property type="match status" value="1"/>
</dbReference>
<sequence>MNEAVKHNLRRLAKLRLIMVAAAAAGYALIGIESSPWQQQITIYLCLLLLLVLGCVNYLHGRRPSPIPERLEMSASLFADVFLVAGLIYFSGGANNPFISYLLVPIVISAATLGWLITWMLCLLAITLYGVLLFFYQPLLSLDLQLHHMGLSLHITGMWLTFSISAIFIAYFVVDMALELFHQTQQNAGYREQLMQQEHIMMLANQAASTAHEIGTPLTSIQITINELIKWETDLSAESRQDLALIKEQIQLCKSKLQSLTQQHESNDRGAENIVEFIEQTLQQWLLLFPNGKYTWLKPMTRCEKQVQYPPVIAQAIVNLLQNAALANPAKAIELQVTFHSSGWQLSIYDQGQGNAQLISDNLMLAPKGPSNQGLGIGLILSRHSILQSGGKLQFKQRENLGVETQVTLPWDQTS</sequence>
<gene>
    <name evidence="11" type="ORF">RED65_06277</name>
</gene>
<dbReference type="SMART" id="SM00388">
    <property type="entry name" value="HisKA"/>
    <property type="match status" value="1"/>
</dbReference>
<feature type="transmembrane region" description="Helical" evidence="9">
    <location>
        <begin position="151"/>
        <end position="174"/>
    </location>
</feature>
<dbReference type="GO" id="GO:0005886">
    <property type="term" value="C:plasma membrane"/>
    <property type="evidence" value="ECO:0007669"/>
    <property type="project" value="UniProtKB-SubCell"/>
</dbReference>